<evidence type="ECO:0000313" key="2">
    <source>
        <dbReference type="Proteomes" id="UP000316213"/>
    </source>
</evidence>
<dbReference type="AlphaFoldDB" id="A0A5C6A7U6"/>
<protein>
    <submittedName>
        <fullName evidence="1">Uncharacterized protein</fullName>
    </submittedName>
</protein>
<accession>A0A5C6A7U6</accession>
<organism evidence="1 2">
    <name type="scientific">Neorhodopirellula pilleata</name>
    <dbReference type="NCBI Taxonomy" id="2714738"/>
    <lineage>
        <taxon>Bacteria</taxon>
        <taxon>Pseudomonadati</taxon>
        <taxon>Planctomycetota</taxon>
        <taxon>Planctomycetia</taxon>
        <taxon>Pirellulales</taxon>
        <taxon>Pirellulaceae</taxon>
        <taxon>Neorhodopirellula</taxon>
    </lineage>
</organism>
<evidence type="ECO:0000313" key="1">
    <source>
        <dbReference type="EMBL" id="TWT95151.1"/>
    </source>
</evidence>
<sequence>MTEPIFDHDRLDDRTHDELKRMLHRIVSMLTRLIARSESVAELPGEYNAGVEYEYREYGYREAEYEYKYDEDRKPEPRIAPKDVVPFFSKSISTSRPR</sequence>
<proteinExistence type="predicted"/>
<dbReference type="EMBL" id="SJPM01000007">
    <property type="protein sequence ID" value="TWT95151.1"/>
    <property type="molecule type" value="Genomic_DNA"/>
</dbReference>
<name>A0A5C6A7U6_9BACT</name>
<dbReference type="RefSeq" id="WP_146579069.1">
    <property type="nucleotide sequence ID" value="NZ_SJPM01000007.1"/>
</dbReference>
<gene>
    <name evidence="1" type="ORF">Pla100_37350</name>
</gene>
<dbReference type="Proteomes" id="UP000316213">
    <property type="component" value="Unassembled WGS sequence"/>
</dbReference>
<keyword evidence="2" id="KW-1185">Reference proteome</keyword>
<reference evidence="1 2" key="1">
    <citation type="submission" date="2019-02" db="EMBL/GenBank/DDBJ databases">
        <title>Deep-cultivation of Planctomycetes and their phenomic and genomic characterization uncovers novel biology.</title>
        <authorList>
            <person name="Wiegand S."/>
            <person name="Jogler M."/>
            <person name="Boedeker C."/>
            <person name="Pinto D."/>
            <person name="Vollmers J."/>
            <person name="Rivas-Marin E."/>
            <person name="Kohn T."/>
            <person name="Peeters S.H."/>
            <person name="Heuer A."/>
            <person name="Rast P."/>
            <person name="Oberbeckmann S."/>
            <person name="Bunk B."/>
            <person name="Jeske O."/>
            <person name="Meyerdierks A."/>
            <person name="Storesund J.E."/>
            <person name="Kallscheuer N."/>
            <person name="Luecker S."/>
            <person name="Lage O.M."/>
            <person name="Pohl T."/>
            <person name="Merkel B.J."/>
            <person name="Hornburger P."/>
            <person name="Mueller R.-W."/>
            <person name="Bruemmer F."/>
            <person name="Labrenz M."/>
            <person name="Spormann A.M."/>
            <person name="Op Den Camp H."/>
            <person name="Overmann J."/>
            <person name="Amann R."/>
            <person name="Jetten M.S.M."/>
            <person name="Mascher T."/>
            <person name="Medema M.H."/>
            <person name="Devos D.P."/>
            <person name="Kaster A.-K."/>
            <person name="Ovreas L."/>
            <person name="Rohde M."/>
            <person name="Galperin M.Y."/>
            <person name="Jogler C."/>
        </authorList>
    </citation>
    <scope>NUCLEOTIDE SEQUENCE [LARGE SCALE GENOMIC DNA]</scope>
    <source>
        <strain evidence="1 2">Pla100</strain>
    </source>
</reference>
<comment type="caution">
    <text evidence="1">The sequence shown here is derived from an EMBL/GenBank/DDBJ whole genome shotgun (WGS) entry which is preliminary data.</text>
</comment>